<dbReference type="Proteomes" id="UP000434957">
    <property type="component" value="Unassembled WGS sequence"/>
</dbReference>
<dbReference type="EMBL" id="QXFT01000459">
    <property type="protein sequence ID" value="KAE9343380.1"/>
    <property type="molecule type" value="Genomic_DNA"/>
</dbReference>
<organism evidence="1 2">
    <name type="scientific">Phytophthora rubi</name>
    <dbReference type="NCBI Taxonomy" id="129364"/>
    <lineage>
        <taxon>Eukaryota</taxon>
        <taxon>Sar</taxon>
        <taxon>Stramenopiles</taxon>
        <taxon>Oomycota</taxon>
        <taxon>Peronosporomycetes</taxon>
        <taxon>Peronosporales</taxon>
        <taxon>Peronosporaceae</taxon>
        <taxon>Phytophthora</taxon>
    </lineage>
</organism>
<sequence length="46" mass="4811">MANVSESTMVLVSVNVKPQMELVACGYVSVCATPPCTVMAYGTATR</sequence>
<reference evidence="1 2" key="1">
    <citation type="submission" date="2018-08" db="EMBL/GenBank/DDBJ databases">
        <title>Genomic investigation of the strawberry pathogen Phytophthora fragariae indicates pathogenicity is determined by transcriptional variation in three key races.</title>
        <authorList>
            <person name="Adams T.M."/>
            <person name="Armitage A.D."/>
            <person name="Sobczyk M.K."/>
            <person name="Bates H.J."/>
            <person name="Dunwell J.M."/>
            <person name="Nellist C.F."/>
            <person name="Harrison R.J."/>
        </authorList>
    </citation>
    <scope>NUCLEOTIDE SEQUENCE [LARGE SCALE GENOMIC DNA]</scope>
    <source>
        <strain evidence="1 2">SCRP333</strain>
    </source>
</reference>
<evidence type="ECO:0000313" key="1">
    <source>
        <dbReference type="EMBL" id="KAE9343380.1"/>
    </source>
</evidence>
<dbReference type="AlphaFoldDB" id="A0A6A4FHX4"/>
<name>A0A6A4FHX4_9STRA</name>
<comment type="caution">
    <text evidence="1">The sequence shown here is derived from an EMBL/GenBank/DDBJ whole genome shotgun (WGS) entry which is preliminary data.</text>
</comment>
<protein>
    <submittedName>
        <fullName evidence="1">Uncharacterized protein</fullName>
    </submittedName>
</protein>
<gene>
    <name evidence="1" type="ORF">PR003_g9010</name>
</gene>
<accession>A0A6A4FHX4</accession>
<keyword evidence="2" id="KW-1185">Reference proteome</keyword>
<evidence type="ECO:0000313" key="2">
    <source>
        <dbReference type="Proteomes" id="UP000434957"/>
    </source>
</evidence>
<proteinExistence type="predicted"/>